<comment type="caution">
    <text evidence="1">The sequence shown here is derived from an EMBL/GenBank/DDBJ whole genome shotgun (WGS) entry which is preliminary data.</text>
</comment>
<evidence type="ECO:0000313" key="2">
    <source>
        <dbReference type="Proteomes" id="UP001156870"/>
    </source>
</evidence>
<protein>
    <submittedName>
        <fullName evidence="1">Uncharacterized protein</fullName>
    </submittedName>
</protein>
<evidence type="ECO:0000313" key="1">
    <source>
        <dbReference type="EMBL" id="GLS25533.1"/>
    </source>
</evidence>
<gene>
    <name evidence="1" type="ORF">GCM10007877_12470</name>
</gene>
<dbReference type="InterPro" id="IPR032871">
    <property type="entry name" value="AHH_dom_containing"/>
</dbReference>
<dbReference type="RefSeq" id="WP_232591969.1">
    <property type="nucleotide sequence ID" value="NZ_BSPD01000030.1"/>
</dbReference>
<keyword evidence="2" id="KW-1185">Reference proteome</keyword>
<name>A0AA37WLF0_9GAMM</name>
<dbReference type="EMBL" id="BSPD01000030">
    <property type="protein sequence ID" value="GLS25533.1"/>
    <property type="molecule type" value="Genomic_DNA"/>
</dbReference>
<accession>A0AA37WLF0</accession>
<sequence length="201" mass="22919">MAIPSSTLKIYEMTRIDRAIEAFVQIENPKASDLNLIKVQSDIENGLEQYRIGALSMTERERLDEKHCSSKLAAFMTAEGDTRPHPECHCHAIVSGAHSEAAVLRAVLAWLAVRIDDPRNGCWLPRNTAARSKMPEWLKNAIPHSRIHRKTYYRWLEDNINFTMTPTLNDLVLKLKIIRTCLQQGNVRPDILLDLGYEVSN</sequence>
<proteinExistence type="predicted"/>
<dbReference type="Pfam" id="PF14412">
    <property type="entry name" value="AHH"/>
    <property type="match status" value="1"/>
</dbReference>
<dbReference type="AlphaFoldDB" id="A0AA37WLF0"/>
<reference evidence="1 2" key="1">
    <citation type="journal article" date="2014" name="Int. J. Syst. Evol. Microbiol.">
        <title>Complete genome sequence of Corynebacterium casei LMG S-19264T (=DSM 44701T), isolated from a smear-ripened cheese.</title>
        <authorList>
            <consortium name="US DOE Joint Genome Institute (JGI-PGF)"/>
            <person name="Walter F."/>
            <person name="Albersmeier A."/>
            <person name="Kalinowski J."/>
            <person name="Ruckert C."/>
        </authorList>
    </citation>
    <scope>NUCLEOTIDE SEQUENCE [LARGE SCALE GENOMIC DNA]</scope>
    <source>
        <strain evidence="1 2">NBRC 110095</strain>
    </source>
</reference>
<organism evidence="1 2">
    <name type="scientific">Marinibactrum halimedae</name>
    <dbReference type="NCBI Taxonomy" id="1444977"/>
    <lineage>
        <taxon>Bacteria</taxon>
        <taxon>Pseudomonadati</taxon>
        <taxon>Pseudomonadota</taxon>
        <taxon>Gammaproteobacteria</taxon>
        <taxon>Cellvibrionales</taxon>
        <taxon>Cellvibrionaceae</taxon>
        <taxon>Marinibactrum</taxon>
    </lineage>
</organism>
<dbReference type="Proteomes" id="UP001156870">
    <property type="component" value="Unassembled WGS sequence"/>
</dbReference>